<evidence type="ECO:0000313" key="1">
    <source>
        <dbReference type="EMBL" id="KAK9236735.1"/>
    </source>
</evidence>
<proteinExistence type="predicted"/>
<keyword evidence="2" id="KW-1185">Reference proteome</keyword>
<name>A0ACC3SZN7_LIPKO</name>
<gene>
    <name evidence="1" type="ORF">V1525DRAFT_420150</name>
</gene>
<reference evidence="2" key="1">
    <citation type="journal article" date="2024" name="Front. Bioeng. Biotechnol.">
        <title>Genome-scale model development and genomic sequencing of the oleaginous clade Lipomyces.</title>
        <authorList>
            <person name="Czajka J.J."/>
            <person name="Han Y."/>
            <person name="Kim J."/>
            <person name="Mondo S.J."/>
            <person name="Hofstad B.A."/>
            <person name="Robles A."/>
            <person name="Haridas S."/>
            <person name="Riley R."/>
            <person name="LaButti K."/>
            <person name="Pangilinan J."/>
            <person name="Andreopoulos W."/>
            <person name="Lipzen A."/>
            <person name="Yan J."/>
            <person name="Wang M."/>
            <person name="Ng V."/>
            <person name="Grigoriev I.V."/>
            <person name="Spatafora J.W."/>
            <person name="Magnuson J.K."/>
            <person name="Baker S.E."/>
            <person name="Pomraning K.R."/>
        </authorList>
    </citation>
    <scope>NUCLEOTIDE SEQUENCE [LARGE SCALE GENOMIC DNA]</scope>
    <source>
        <strain evidence="2">CBS 7786</strain>
    </source>
</reference>
<evidence type="ECO:0000313" key="2">
    <source>
        <dbReference type="Proteomes" id="UP001433508"/>
    </source>
</evidence>
<dbReference type="EMBL" id="MU971381">
    <property type="protein sequence ID" value="KAK9236735.1"/>
    <property type="molecule type" value="Genomic_DNA"/>
</dbReference>
<comment type="caution">
    <text evidence="1">The sequence shown here is derived from an EMBL/GenBank/DDBJ whole genome shotgun (WGS) entry which is preliminary data.</text>
</comment>
<sequence>MDQLEDHFGVSAFTIAAGPAKTKETDDFATPRARPFVEYDYNRRGTTYSFFADDANGPLAIEAGPSAATTNAVKVNPDTRQVLVFQSSLEENSAELNSGELLHGNRSDAQWLSVAAKSTGLPSMCSIKMTLTV</sequence>
<organism evidence="1 2">
    <name type="scientific">Lipomyces kononenkoae</name>
    <name type="common">Yeast</name>
    <dbReference type="NCBI Taxonomy" id="34357"/>
    <lineage>
        <taxon>Eukaryota</taxon>
        <taxon>Fungi</taxon>
        <taxon>Dikarya</taxon>
        <taxon>Ascomycota</taxon>
        <taxon>Saccharomycotina</taxon>
        <taxon>Lipomycetes</taxon>
        <taxon>Lipomycetales</taxon>
        <taxon>Lipomycetaceae</taxon>
        <taxon>Lipomyces</taxon>
    </lineage>
</organism>
<protein>
    <submittedName>
        <fullName evidence="1">Uncharacterized protein</fullName>
    </submittedName>
</protein>
<accession>A0ACC3SZN7</accession>
<dbReference type="Proteomes" id="UP001433508">
    <property type="component" value="Unassembled WGS sequence"/>
</dbReference>